<dbReference type="OrthoDB" id="7477053at2759"/>
<evidence type="ECO:0000313" key="2">
    <source>
        <dbReference type="RefSeq" id="XP_026741804.1"/>
    </source>
</evidence>
<dbReference type="Proteomes" id="UP000322000">
    <property type="component" value="Chromosome 20"/>
</dbReference>
<protein>
    <submittedName>
        <fullName evidence="2">Uncharacterized protein LOC113503869</fullName>
    </submittedName>
</protein>
<evidence type="ECO:0000313" key="1">
    <source>
        <dbReference type="Proteomes" id="UP000322000"/>
    </source>
</evidence>
<dbReference type="KEGG" id="tnl:113503869"/>
<sequence>MDYAELFNFRLDPDGAFLASYGGDTTNLTDVLADLSRLSNLTGAGLIDSYNFSGLGDHLPGALAGNGSHNLTAGRRAEPSYWTHSEIDSNLHVLEIMKQNIYMIQERLRDLEPIIKKNEEDVRFRIAYVFNTIDEWLKDIRTIYYAMSRVRYYKWRVKKHLLYYEHVLRKNIDITYSVELVIHMHVNFMARMNEIVPAEQRKALKEMNKQKDAMAKLNQSTIDMIKRNQSGQKPGRRTLTRLPQS</sequence>
<dbReference type="InParanoid" id="A0A7E5WM97"/>
<accession>A0A7E5WM97</accession>
<name>A0A7E5WM97_TRINI</name>
<dbReference type="RefSeq" id="XP_026741804.1">
    <property type="nucleotide sequence ID" value="XM_026886003.1"/>
</dbReference>
<proteinExistence type="predicted"/>
<reference evidence="2" key="1">
    <citation type="submission" date="2025-08" db="UniProtKB">
        <authorList>
            <consortium name="RefSeq"/>
        </authorList>
    </citation>
    <scope>IDENTIFICATION</scope>
</reference>
<keyword evidence="1" id="KW-1185">Reference proteome</keyword>
<organism evidence="1 2">
    <name type="scientific">Trichoplusia ni</name>
    <name type="common">Cabbage looper</name>
    <dbReference type="NCBI Taxonomy" id="7111"/>
    <lineage>
        <taxon>Eukaryota</taxon>
        <taxon>Metazoa</taxon>
        <taxon>Ecdysozoa</taxon>
        <taxon>Arthropoda</taxon>
        <taxon>Hexapoda</taxon>
        <taxon>Insecta</taxon>
        <taxon>Pterygota</taxon>
        <taxon>Neoptera</taxon>
        <taxon>Endopterygota</taxon>
        <taxon>Lepidoptera</taxon>
        <taxon>Glossata</taxon>
        <taxon>Ditrysia</taxon>
        <taxon>Noctuoidea</taxon>
        <taxon>Noctuidae</taxon>
        <taxon>Plusiinae</taxon>
        <taxon>Trichoplusia</taxon>
    </lineage>
</organism>
<dbReference type="GeneID" id="113503869"/>
<dbReference type="AlphaFoldDB" id="A0A7E5WM97"/>
<gene>
    <name evidence="2" type="primary">LOC113503869</name>
</gene>